<dbReference type="EMBL" id="MK356558">
    <property type="protein sequence ID" value="QBM91469.1"/>
    <property type="molecule type" value="Genomic_DNA"/>
</dbReference>
<name>A0A482EW35_SALSP</name>
<dbReference type="AlphaFoldDB" id="A0A482EW35"/>
<reference evidence="1" key="1">
    <citation type="submission" date="2019-01" db="EMBL/GenBank/DDBJ databases">
        <title>Salmonella strain 1423 plasmid sequences.</title>
        <authorList>
            <person name="Chen K."/>
            <person name="Chen S."/>
        </authorList>
    </citation>
    <scope>NUCLEOTIDE SEQUENCE</scope>
    <source>
        <strain evidence="1">Sa1423</strain>
        <plasmid evidence="1">pSa1423-160k</plasmid>
    </source>
</reference>
<evidence type="ECO:0000313" key="1">
    <source>
        <dbReference type="EMBL" id="QBM91469.1"/>
    </source>
</evidence>
<proteinExistence type="predicted"/>
<accession>A0A482EW35</accession>
<keyword evidence="1" id="KW-0614">Plasmid</keyword>
<organism evidence="1">
    <name type="scientific">Salmonella sp</name>
    <dbReference type="NCBI Taxonomy" id="599"/>
    <lineage>
        <taxon>Bacteria</taxon>
        <taxon>Pseudomonadati</taxon>
        <taxon>Pseudomonadota</taxon>
        <taxon>Gammaproteobacteria</taxon>
        <taxon>Enterobacterales</taxon>
        <taxon>Enterobacteriaceae</taxon>
        <taxon>Salmonella</taxon>
    </lineage>
</organism>
<geneLocation type="plasmid" evidence="1">
    <name>pSa1423-160k</name>
</geneLocation>
<sequence length="47" mass="5050">MAEGIIFCVVLIAENGTTVVELPTGQSRSWQRLESAGVMANGEKVEK</sequence>
<gene>
    <name evidence="1" type="ORF">NNIBIDOC_00140</name>
</gene>
<protein>
    <submittedName>
        <fullName evidence="1">Uncharacterized protein</fullName>
    </submittedName>
</protein>